<proteinExistence type="predicted"/>
<organism evidence="1 2">
    <name type="scientific">Linderina macrospora</name>
    <dbReference type="NCBI Taxonomy" id="4868"/>
    <lineage>
        <taxon>Eukaryota</taxon>
        <taxon>Fungi</taxon>
        <taxon>Fungi incertae sedis</taxon>
        <taxon>Zoopagomycota</taxon>
        <taxon>Kickxellomycotina</taxon>
        <taxon>Kickxellomycetes</taxon>
        <taxon>Kickxellales</taxon>
        <taxon>Kickxellaceae</taxon>
        <taxon>Linderina</taxon>
    </lineage>
</organism>
<accession>A0ACC1J276</accession>
<reference evidence="1" key="1">
    <citation type="submission" date="2022-07" db="EMBL/GenBank/DDBJ databases">
        <title>Phylogenomic reconstructions and comparative analyses of Kickxellomycotina fungi.</title>
        <authorList>
            <person name="Reynolds N.K."/>
            <person name="Stajich J.E."/>
            <person name="Barry K."/>
            <person name="Grigoriev I.V."/>
            <person name="Crous P."/>
            <person name="Smith M.E."/>
        </authorList>
    </citation>
    <scope>NUCLEOTIDE SEQUENCE</scope>
    <source>
        <strain evidence="1">NRRL 5244</strain>
    </source>
</reference>
<gene>
    <name evidence="1" type="ORF">FBU59_005717</name>
</gene>
<protein>
    <submittedName>
        <fullName evidence="1">Uncharacterized protein</fullName>
    </submittedName>
</protein>
<keyword evidence="2" id="KW-1185">Reference proteome</keyword>
<feature type="non-terminal residue" evidence="1">
    <location>
        <position position="72"/>
    </location>
</feature>
<evidence type="ECO:0000313" key="2">
    <source>
        <dbReference type="Proteomes" id="UP001150603"/>
    </source>
</evidence>
<dbReference type="EMBL" id="JANBPW010004670">
    <property type="protein sequence ID" value="KAJ1934383.1"/>
    <property type="molecule type" value="Genomic_DNA"/>
</dbReference>
<name>A0ACC1J276_9FUNG</name>
<sequence>MGHSDAYREGPPSADQPLLSSEFSSIASREGSREFNEEGLASHRASTASAEELTDFERAWGQSRYGYQFLAL</sequence>
<comment type="caution">
    <text evidence="1">The sequence shown here is derived from an EMBL/GenBank/DDBJ whole genome shotgun (WGS) entry which is preliminary data.</text>
</comment>
<evidence type="ECO:0000313" key="1">
    <source>
        <dbReference type="EMBL" id="KAJ1934383.1"/>
    </source>
</evidence>
<dbReference type="Proteomes" id="UP001150603">
    <property type="component" value="Unassembled WGS sequence"/>
</dbReference>